<feature type="compositionally biased region" description="Low complexity" evidence="8">
    <location>
        <begin position="833"/>
        <end position="847"/>
    </location>
</feature>
<feature type="domain" description="Rho-GAP" evidence="12">
    <location>
        <begin position="507"/>
        <end position="725"/>
    </location>
</feature>
<dbReference type="GO" id="GO:0005096">
    <property type="term" value="F:GTPase activator activity"/>
    <property type="evidence" value="ECO:0007669"/>
    <property type="project" value="UniProtKB-KW"/>
</dbReference>
<dbReference type="InterPro" id="IPR029030">
    <property type="entry name" value="Caspase-like_dom_sf"/>
</dbReference>
<feature type="region of interest" description="Disordered" evidence="8">
    <location>
        <begin position="789"/>
        <end position="852"/>
    </location>
</feature>
<dbReference type="Proteomes" id="UP000319801">
    <property type="component" value="Unassembled WGS sequence"/>
</dbReference>
<dbReference type="InterPro" id="IPR015917">
    <property type="entry name" value="Pept_C14A"/>
</dbReference>
<accession>A0A556U0J3</accession>
<dbReference type="Pfam" id="PF00620">
    <property type="entry name" value="RhoGAP"/>
    <property type="match status" value="1"/>
</dbReference>
<feature type="coiled-coil region" evidence="7">
    <location>
        <begin position="378"/>
        <end position="412"/>
    </location>
</feature>
<dbReference type="FunFam" id="2.30.30.40:FF:000136">
    <property type="entry name" value="Rho GTPase activating protein 4"/>
    <property type="match status" value="1"/>
</dbReference>
<keyword evidence="14" id="KW-1185">Reference proteome</keyword>
<proteinExistence type="inferred from homology"/>
<dbReference type="GO" id="GO:0004197">
    <property type="term" value="F:cysteine-type endopeptidase activity"/>
    <property type="evidence" value="ECO:0007669"/>
    <property type="project" value="InterPro"/>
</dbReference>
<dbReference type="SMART" id="SM00326">
    <property type="entry name" value="SH3"/>
    <property type="match status" value="1"/>
</dbReference>
<feature type="compositionally biased region" description="Low complexity" evidence="8">
    <location>
        <begin position="154"/>
        <end position="163"/>
    </location>
</feature>
<comment type="caution">
    <text evidence="13">The sequence shown here is derived from an EMBL/GenBank/DDBJ whole genome shotgun (WGS) entry which is preliminary data.</text>
</comment>
<evidence type="ECO:0000256" key="5">
    <source>
        <dbReference type="PROSITE-ProRule" id="PRU00192"/>
    </source>
</evidence>
<evidence type="ECO:0000256" key="3">
    <source>
        <dbReference type="ARBA" id="ARBA00022468"/>
    </source>
</evidence>
<keyword evidence="3" id="KW-0343">GTPase activation</keyword>
<dbReference type="InterPro" id="IPR033139">
    <property type="entry name" value="Caspase_cys_AS"/>
</dbReference>
<evidence type="ECO:0000256" key="8">
    <source>
        <dbReference type="SAM" id="MobiDB-lite"/>
    </source>
</evidence>
<dbReference type="InterPro" id="IPR027267">
    <property type="entry name" value="AH/BAR_dom_sf"/>
</dbReference>
<dbReference type="SUPFAM" id="SSF52129">
    <property type="entry name" value="Caspase-like"/>
    <property type="match status" value="1"/>
</dbReference>
<dbReference type="InterPro" id="IPR008936">
    <property type="entry name" value="Rho_GTPase_activation_prot"/>
</dbReference>
<evidence type="ECO:0000259" key="9">
    <source>
        <dbReference type="PROSITE" id="PS50002"/>
    </source>
</evidence>
<dbReference type="Gene3D" id="2.30.30.40">
    <property type="entry name" value="SH3 Domains"/>
    <property type="match status" value="1"/>
</dbReference>
<evidence type="ECO:0000259" key="12">
    <source>
        <dbReference type="PROSITE" id="PS50238"/>
    </source>
</evidence>
<dbReference type="InterPro" id="IPR001452">
    <property type="entry name" value="SH3_domain"/>
</dbReference>
<feature type="region of interest" description="Disordered" evidence="8">
    <location>
        <begin position="505"/>
        <end position="527"/>
    </location>
</feature>
<evidence type="ECO:0000259" key="11">
    <source>
        <dbReference type="PROSITE" id="PS50208"/>
    </source>
</evidence>
<sequence>MDASPCGVCLIINNVEFVAGSELKSRKGSDIDCEKLERRFRALNFHVIVKRNLKCKVRVCVFSHPYNRESAVGEASHNRFPGAVHGVDGPSVPVQIITNYLNGQNCPSLQGKPKLFFIQACGGGEKDTGFEVSPDEVQPTTVRLDEQMDAIPTSSSSDSLSLSDEPDARATLPTPSDILVSYSTFPGYVSWRDTNTGSWYVETLDRILETNAATDDLAHMLIMVNHEVSQISAKGLYKQMPGSFNFLRKLFYFQVFGATMSSYNVKLRRVGITDYDTQIKEVRNQLSEQLRVLDSHLEQKTQVLQDLSDYLRRRGEIEGEYARSLDKLADRFASKTKNKEISTQLQDGLLKVTAELQSTLKTYSLYHTEYLSAEGKLKEATKQEEKQKQSSIKKMERLIEKRQCKVQETQLKRTKARNDYLFNLEAANASMNKYYLQDLSALIDVCEVSADFEVKSELDTRFLQLQTRLNKVTAENEELSKMLQQSHAALLECISEDIFRAEHSNSQSMENISEISSNKSTQARRRSNLQEMENTYCMPGHWMVSIKGLHHEGIFRVSGSQLEVNRLRDLFERGVDPLDEETCDLDSVAGVLKLYFRGMENPLFSKESYEQLMECGRTEDDFQKVAQLKAVILSYPSPLIVMMRYLFAFLHHLIRGPEDADPVTLQQINDLVKTIIIQQENIFPSRNDLDGPVYETCMTLEQDDIEATTEESEVEADVSPNKEVNDELEGVALYDYTARSPAELSFLKGGHVRLYSRASFDWWRGEIDGCRGLIPDKYISVPSMEVWQANKERHNSQPDERPAGLTQTRRIRIPSDKSGLSSSQTLAGKISLQLPTAQPTSTSPSPQMRRTTADIEKEDVKLLVDKKVCHQMNTVFKELLVRQQQQDQFLSCPVPPSTLSYSSVSPQTLRRATMQHKGTNSSKPAEQMNREVN</sequence>
<feature type="compositionally biased region" description="Basic and acidic residues" evidence="8">
    <location>
        <begin position="790"/>
        <end position="802"/>
    </location>
</feature>
<comment type="similarity">
    <text evidence="1 6">Belongs to the peptidase C14A family.</text>
</comment>
<dbReference type="PANTHER" id="PTHR14166">
    <property type="entry name" value="SLIT-ROBO RHO GTPASE ACTIVATING PROTEIN"/>
    <property type="match status" value="1"/>
</dbReference>
<keyword evidence="4 7" id="KW-0175">Coiled coil</keyword>
<gene>
    <name evidence="13" type="ORF">Baya_6549</name>
</gene>
<feature type="region of interest" description="Disordered" evidence="8">
    <location>
        <begin position="912"/>
        <end position="933"/>
    </location>
</feature>
<dbReference type="GO" id="GO:0006508">
    <property type="term" value="P:proteolysis"/>
    <property type="evidence" value="ECO:0007669"/>
    <property type="project" value="InterPro"/>
</dbReference>
<feature type="compositionally biased region" description="Polar residues" evidence="8">
    <location>
        <begin position="912"/>
        <end position="924"/>
    </location>
</feature>
<dbReference type="AlphaFoldDB" id="A0A556U0J3"/>
<dbReference type="SMART" id="SM00115">
    <property type="entry name" value="CASc"/>
    <property type="match status" value="1"/>
</dbReference>
<dbReference type="PROSITE" id="PS50238">
    <property type="entry name" value="RHOGAP"/>
    <property type="match status" value="1"/>
</dbReference>
<feature type="domain" description="Caspase family p10" evidence="10">
    <location>
        <begin position="168"/>
        <end position="253"/>
    </location>
</feature>
<evidence type="ECO:0000259" key="10">
    <source>
        <dbReference type="PROSITE" id="PS50207"/>
    </source>
</evidence>
<dbReference type="PROSITE" id="PS01122">
    <property type="entry name" value="CASPASE_CYS"/>
    <property type="match status" value="1"/>
</dbReference>
<dbReference type="InterPro" id="IPR000198">
    <property type="entry name" value="RhoGAP_dom"/>
</dbReference>
<evidence type="ECO:0000256" key="7">
    <source>
        <dbReference type="SAM" id="Coils"/>
    </source>
</evidence>
<dbReference type="SMART" id="SM00055">
    <property type="entry name" value="FCH"/>
    <property type="match status" value="1"/>
</dbReference>
<dbReference type="FunFam" id="3.40.50.1460:FF:000012">
    <property type="entry name" value="Caspase 9"/>
    <property type="match status" value="1"/>
</dbReference>
<dbReference type="PRINTS" id="PR00376">
    <property type="entry name" value="IL1BCENZYME"/>
</dbReference>
<dbReference type="SUPFAM" id="SSF103657">
    <property type="entry name" value="BAR/IMD domain-like"/>
    <property type="match status" value="1"/>
</dbReference>
<dbReference type="InterPro" id="IPR001309">
    <property type="entry name" value="Pept_C14_p20"/>
</dbReference>
<dbReference type="InterPro" id="IPR001060">
    <property type="entry name" value="FCH_dom"/>
</dbReference>
<dbReference type="PROSITE" id="PS50002">
    <property type="entry name" value="SH3"/>
    <property type="match status" value="1"/>
</dbReference>
<dbReference type="InterPro" id="IPR036028">
    <property type="entry name" value="SH3-like_dom_sf"/>
</dbReference>
<feature type="compositionally biased region" description="Polar residues" evidence="8">
    <location>
        <begin position="505"/>
        <end position="521"/>
    </location>
</feature>
<dbReference type="InterPro" id="IPR011600">
    <property type="entry name" value="Pept_C14_caspase"/>
</dbReference>
<name>A0A556U0J3_BAGYA</name>
<reference evidence="13 14" key="1">
    <citation type="journal article" date="2019" name="Genome Biol. Evol.">
        <title>Whole-Genome Sequencing of the Giant Devil Catfish, Bagarius yarrelli.</title>
        <authorList>
            <person name="Jiang W."/>
            <person name="Lv Y."/>
            <person name="Cheng L."/>
            <person name="Yang K."/>
            <person name="Chao B."/>
            <person name="Wang X."/>
            <person name="Li Y."/>
            <person name="Pan X."/>
            <person name="You X."/>
            <person name="Zhang Y."/>
            <person name="Yang J."/>
            <person name="Li J."/>
            <person name="Zhang X."/>
            <person name="Liu S."/>
            <person name="Sun C."/>
            <person name="Yang J."/>
            <person name="Shi Q."/>
        </authorList>
    </citation>
    <scope>NUCLEOTIDE SEQUENCE [LARGE SCALE GENOMIC DNA]</scope>
    <source>
        <strain evidence="13">JWS20170419001</strain>
        <tissue evidence="13">Muscle</tissue>
    </source>
</reference>
<dbReference type="SMART" id="SM00324">
    <property type="entry name" value="RhoGAP"/>
    <property type="match status" value="1"/>
</dbReference>
<dbReference type="PROSITE" id="PS50207">
    <property type="entry name" value="CASPASE_P10"/>
    <property type="match status" value="1"/>
</dbReference>
<dbReference type="PROSITE" id="PS50208">
    <property type="entry name" value="CASPASE_P20"/>
    <property type="match status" value="1"/>
</dbReference>
<dbReference type="EMBL" id="VCAZ01000034">
    <property type="protein sequence ID" value="TSL61278.1"/>
    <property type="molecule type" value="Genomic_DNA"/>
</dbReference>
<dbReference type="Pfam" id="PF00656">
    <property type="entry name" value="Peptidase_C14"/>
    <property type="match status" value="1"/>
</dbReference>
<evidence type="ECO:0000313" key="13">
    <source>
        <dbReference type="EMBL" id="TSL61278.1"/>
    </source>
</evidence>
<evidence type="ECO:0000256" key="2">
    <source>
        <dbReference type="ARBA" id="ARBA00022443"/>
    </source>
</evidence>
<dbReference type="Pfam" id="PF14604">
    <property type="entry name" value="SH3_9"/>
    <property type="match status" value="1"/>
</dbReference>
<evidence type="ECO:0000313" key="14">
    <source>
        <dbReference type="Proteomes" id="UP000319801"/>
    </source>
</evidence>
<feature type="coiled-coil region" evidence="7">
    <location>
        <begin position="462"/>
        <end position="489"/>
    </location>
</feature>
<dbReference type="SUPFAM" id="SSF50044">
    <property type="entry name" value="SH3-domain"/>
    <property type="match status" value="1"/>
</dbReference>
<evidence type="ECO:0000256" key="4">
    <source>
        <dbReference type="ARBA" id="ARBA00023054"/>
    </source>
</evidence>
<dbReference type="GO" id="GO:0007165">
    <property type="term" value="P:signal transduction"/>
    <property type="evidence" value="ECO:0007669"/>
    <property type="project" value="InterPro"/>
</dbReference>
<protein>
    <submittedName>
        <fullName evidence="13">Caspase-9</fullName>
    </submittedName>
</protein>
<keyword evidence="2 5" id="KW-0728">SH3 domain</keyword>
<dbReference type="InterPro" id="IPR002138">
    <property type="entry name" value="Pept_C14_p10"/>
</dbReference>
<dbReference type="Gene3D" id="3.40.50.1460">
    <property type="match status" value="1"/>
</dbReference>
<evidence type="ECO:0000256" key="1">
    <source>
        <dbReference type="ARBA" id="ARBA00010134"/>
    </source>
</evidence>
<dbReference type="CDD" id="cd00032">
    <property type="entry name" value="CASc"/>
    <property type="match status" value="1"/>
</dbReference>
<dbReference type="OrthoDB" id="6044770at2759"/>
<feature type="region of interest" description="Disordered" evidence="8">
    <location>
        <begin position="146"/>
        <end position="168"/>
    </location>
</feature>
<feature type="domain" description="Caspase family p20" evidence="11">
    <location>
        <begin position="5"/>
        <end position="125"/>
    </location>
</feature>
<dbReference type="Pfam" id="PF00611">
    <property type="entry name" value="FCH"/>
    <property type="match status" value="1"/>
</dbReference>
<dbReference type="SUPFAM" id="SSF48350">
    <property type="entry name" value="GTPase activation domain, GAP"/>
    <property type="match status" value="1"/>
</dbReference>
<organism evidence="13 14">
    <name type="scientific">Bagarius yarrelli</name>
    <name type="common">Goonch</name>
    <name type="synonym">Bagrus yarrelli</name>
    <dbReference type="NCBI Taxonomy" id="175774"/>
    <lineage>
        <taxon>Eukaryota</taxon>
        <taxon>Metazoa</taxon>
        <taxon>Chordata</taxon>
        <taxon>Craniata</taxon>
        <taxon>Vertebrata</taxon>
        <taxon>Euteleostomi</taxon>
        <taxon>Actinopterygii</taxon>
        <taxon>Neopterygii</taxon>
        <taxon>Teleostei</taxon>
        <taxon>Ostariophysi</taxon>
        <taxon>Siluriformes</taxon>
        <taxon>Sisoridae</taxon>
        <taxon>Sisorinae</taxon>
        <taxon>Bagarius</taxon>
    </lineage>
</organism>
<dbReference type="Gene3D" id="1.10.555.10">
    <property type="entry name" value="Rho GTPase activation protein"/>
    <property type="match status" value="1"/>
</dbReference>
<evidence type="ECO:0000256" key="6">
    <source>
        <dbReference type="RuleBase" id="RU003971"/>
    </source>
</evidence>
<dbReference type="Gene3D" id="1.20.1270.60">
    <property type="entry name" value="Arfaptin homology (AH) domain/BAR domain"/>
    <property type="match status" value="2"/>
</dbReference>
<feature type="domain" description="SH3" evidence="9">
    <location>
        <begin position="725"/>
        <end position="784"/>
    </location>
</feature>
<dbReference type="InterPro" id="IPR051627">
    <property type="entry name" value="SLIT-ROBO_RhoGAP"/>
</dbReference>